<dbReference type="GO" id="GO:0032981">
    <property type="term" value="P:mitochondrial respiratory chain complex I assembly"/>
    <property type="evidence" value="ECO:0007669"/>
    <property type="project" value="TreeGrafter"/>
</dbReference>
<feature type="compositionally biased region" description="Polar residues" evidence="2">
    <location>
        <begin position="341"/>
        <end position="351"/>
    </location>
</feature>
<dbReference type="EMBL" id="GL573203">
    <property type="protein sequence ID" value="ELR07327.1"/>
    <property type="molecule type" value="Genomic_DNA"/>
</dbReference>
<protein>
    <submittedName>
        <fullName evidence="3">Uncharacterized protein</fullName>
    </submittedName>
</protein>
<feature type="compositionally biased region" description="Basic and acidic residues" evidence="2">
    <location>
        <begin position="306"/>
        <end position="316"/>
    </location>
</feature>
<sequence length="351" mass="38546">MRLQWFSSSRSRAVTSFRNDSRACEVPQVNNIDKETTAPGASLIYISRQQEQGQQQTACVECDVCRPAPHCPPAVAERPDYLALQNKIPSNAIPVNKPTMSAPTSSFRKAWLKWKSMRLPWRRRFLVGLDLQGNTYWEFRDTLSPGRMRRIVDYPPHVQYSDVSSHITPAWHQWLRHTRQAAPTIAEQELDVLRRRRVKVLAAQADERWEAKGRLVGGPNMKQMGPGLGMGNATAAGQAATRRGTAGVGVDAGGPTMGGDAAAGGKQGGTTTSTVASGQEILDRESERMKVSGGPAPKVYTNPRVSDPEKAARREPATPPPPKGDPWKNARGGPSEDWQPQAWSPGQATRR</sequence>
<dbReference type="VEuPathDB" id="FungiDB:GMDG_02507"/>
<dbReference type="HOGENOM" id="CLU_067876_0_0_1"/>
<feature type="compositionally biased region" description="Gly residues" evidence="2">
    <location>
        <begin position="246"/>
        <end position="268"/>
    </location>
</feature>
<feature type="compositionally biased region" description="Low complexity" evidence="2">
    <location>
        <begin position="233"/>
        <end position="245"/>
    </location>
</feature>
<dbReference type="GO" id="GO:0045271">
    <property type="term" value="C:respiratory chain complex I"/>
    <property type="evidence" value="ECO:0007669"/>
    <property type="project" value="InterPro"/>
</dbReference>
<name>L8G2H3_PSED2</name>
<feature type="compositionally biased region" description="Basic and acidic residues" evidence="2">
    <location>
        <begin position="281"/>
        <end position="290"/>
    </location>
</feature>
<organism evidence="3 4">
    <name type="scientific">Pseudogymnoascus destructans (strain ATCC MYA-4855 / 20631-21)</name>
    <name type="common">Bat white-nose syndrome fungus</name>
    <name type="synonym">Geomyces destructans</name>
    <dbReference type="NCBI Taxonomy" id="658429"/>
    <lineage>
        <taxon>Eukaryota</taxon>
        <taxon>Fungi</taxon>
        <taxon>Dikarya</taxon>
        <taxon>Ascomycota</taxon>
        <taxon>Pezizomycotina</taxon>
        <taxon>Leotiomycetes</taxon>
        <taxon>Thelebolales</taxon>
        <taxon>Thelebolaceae</taxon>
        <taxon>Pseudogymnoascus</taxon>
    </lineage>
</organism>
<evidence type="ECO:0000256" key="1">
    <source>
        <dbReference type="ARBA" id="ARBA00007355"/>
    </source>
</evidence>
<dbReference type="PANTHER" id="PTHR32470:SF2">
    <property type="entry name" value="NADH DEHYDROGENASE [UBIQUINONE] 1 ALPHA SUBCOMPLEX ASSEMBLY FACTOR 2"/>
    <property type="match status" value="1"/>
</dbReference>
<keyword evidence="4" id="KW-1185">Reference proteome</keyword>
<dbReference type="AlphaFoldDB" id="L8G2H3"/>
<reference evidence="4" key="1">
    <citation type="submission" date="2010-09" db="EMBL/GenBank/DDBJ databases">
        <title>The genome sequence of Geomyces destructans 20631-21.</title>
        <authorList>
            <consortium name="The Broad Institute Genome Sequencing Platform"/>
            <person name="Cuomo C.A."/>
            <person name="Blehert D.S."/>
            <person name="Lorch J.M."/>
            <person name="Young S.K."/>
            <person name="Zeng Q."/>
            <person name="Gargeya S."/>
            <person name="Fitzgerald M."/>
            <person name="Haas B."/>
            <person name="Abouelleil A."/>
            <person name="Alvarado L."/>
            <person name="Arachchi H.M."/>
            <person name="Berlin A."/>
            <person name="Brown A."/>
            <person name="Chapman S.B."/>
            <person name="Chen Z."/>
            <person name="Dunbar C."/>
            <person name="Freedman E."/>
            <person name="Gearin G."/>
            <person name="Gellesch M."/>
            <person name="Goldberg J."/>
            <person name="Griggs A."/>
            <person name="Gujja S."/>
            <person name="Heiman D."/>
            <person name="Howarth C."/>
            <person name="Larson L."/>
            <person name="Lui A."/>
            <person name="MacDonald P.J.P."/>
            <person name="Montmayeur A."/>
            <person name="Murphy C."/>
            <person name="Neiman D."/>
            <person name="Pearson M."/>
            <person name="Priest M."/>
            <person name="Roberts A."/>
            <person name="Saif S."/>
            <person name="Shea T."/>
            <person name="Shenoy N."/>
            <person name="Sisk P."/>
            <person name="Stolte C."/>
            <person name="Sykes S."/>
            <person name="Wortman J."/>
            <person name="Nusbaum C."/>
            <person name="Birren B."/>
        </authorList>
    </citation>
    <scope>NUCLEOTIDE SEQUENCE [LARGE SCALE GENOMIC DNA]</scope>
    <source>
        <strain evidence="4">ATCC MYA-4855 / 20631-21</strain>
    </source>
</reference>
<dbReference type="InterPro" id="IPR052618">
    <property type="entry name" value="ComplexI_NDUFA12"/>
</dbReference>
<dbReference type="InParanoid" id="L8G2H3"/>
<feature type="region of interest" description="Disordered" evidence="2">
    <location>
        <begin position="233"/>
        <end position="351"/>
    </location>
</feature>
<proteinExistence type="inferred from homology"/>
<gene>
    <name evidence="3" type="ORF">GMDG_02507</name>
</gene>
<dbReference type="InterPro" id="IPR007763">
    <property type="entry name" value="NDUFA12"/>
</dbReference>
<dbReference type="GO" id="GO:0005739">
    <property type="term" value="C:mitochondrion"/>
    <property type="evidence" value="ECO:0007669"/>
    <property type="project" value="TreeGrafter"/>
</dbReference>
<dbReference type="Pfam" id="PF05071">
    <property type="entry name" value="NDUFA12"/>
    <property type="match status" value="1"/>
</dbReference>
<comment type="similarity">
    <text evidence="1">Belongs to the complex I NDUFA12 subunit family.</text>
</comment>
<evidence type="ECO:0000256" key="2">
    <source>
        <dbReference type="SAM" id="MobiDB-lite"/>
    </source>
</evidence>
<evidence type="ECO:0000313" key="3">
    <source>
        <dbReference type="EMBL" id="ELR07327.1"/>
    </source>
</evidence>
<evidence type="ECO:0000313" key="4">
    <source>
        <dbReference type="Proteomes" id="UP000011064"/>
    </source>
</evidence>
<dbReference type="PANTHER" id="PTHR32470">
    <property type="entry name" value="ADH DEHYDROGENASE [UBIQUINONE] 1 ALPHA SUBCOMPLEX ASSEMBLY FACTOR 2"/>
    <property type="match status" value="1"/>
</dbReference>
<dbReference type="Proteomes" id="UP000011064">
    <property type="component" value="Unassembled WGS sequence"/>
</dbReference>
<dbReference type="STRING" id="658429.L8G2H3"/>
<accession>L8G2H3</accession>
<dbReference type="OrthoDB" id="10255576at2759"/>